<dbReference type="EMBL" id="FRAE01000011">
    <property type="protein sequence ID" value="SHJ71290.1"/>
    <property type="molecule type" value="Genomic_DNA"/>
</dbReference>
<keyword evidence="1" id="KW-1133">Transmembrane helix</keyword>
<accession>A0A1M6LJF4</accession>
<name>A0A1M6LJF4_9FIRM</name>
<keyword evidence="4" id="KW-1185">Reference proteome</keyword>
<organism evidence="3 4">
    <name type="scientific">Tepidibacter formicigenes DSM 15518</name>
    <dbReference type="NCBI Taxonomy" id="1123349"/>
    <lineage>
        <taxon>Bacteria</taxon>
        <taxon>Bacillati</taxon>
        <taxon>Bacillota</taxon>
        <taxon>Clostridia</taxon>
        <taxon>Peptostreptococcales</taxon>
        <taxon>Peptostreptococcaceae</taxon>
        <taxon>Tepidibacter</taxon>
    </lineage>
</organism>
<dbReference type="Pfam" id="PF09851">
    <property type="entry name" value="SHOCT"/>
    <property type="match status" value="1"/>
</dbReference>
<feature type="transmembrane region" description="Helical" evidence="1">
    <location>
        <begin position="15"/>
        <end position="34"/>
    </location>
</feature>
<dbReference type="InterPro" id="IPR018649">
    <property type="entry name" value="SHOCT"/>
</dbReference>
<evidence type="ECO:0000313" key="4">
    <source>
        <dbReference type="Proteomes" id="UP000242497"/>
    </source>
</evidence>
<evidence type="ECO:0000259" key="2">
    <source>
        <dbReference type="Pfam" id="PF09851"/>
    </source>
</evidence>
<keyword evidence="1" id="KW-0472">Membrane</keyword>
<dbReference type="RefSeq" id="WP_072887239.1">
    <property type="nucleotide sequence ID" value="NZ_FRAE01000011.1"/>
</dbReference>
<dbReference type="AlphaFoldDB" id="A0A1M6LJF4"/>
<keyword evidence="1" id="KW-0812">Transmembrane</keyword>
<dbReference type="STRING" id="1123349.SAMN02744037_00655"/>
<feature type="domain" description="SHOCT" evidence="2">
    <location>
        <begin position="48"/>
        <end position="72"/>
    </location>
</feature>
<protein>
    <submittedName>
        <fullName evidence="3">Putative membrane protein</fullName>
    </submittedName>
</protein>
<evidence type="ECO:0000256" key="1">
    <source>
        <dbReference type="SAM" id="Phobius"/>
    </source>
</evidence>
<dbReference type="OrthoDB" id="5461404at2"/>
<evidence type="ECO:0000313" key="3">
    <source>
        <dbReference type="EMBL" id="SHJ71290.1"/>
    </source>
</evidence>
<sequence>MFDCGFGYTLGGPWTFLYIGLRFLLIVGVVWFIANMIKKNDKRSNSGMEILNQRYANGEIDEEEYKRKREILSNKN</sequence>
<proteinExistence type="predicted"/>
<reference evidence="4" key="1">
    <citation type="submission" date="2016-11" db="EMBL/GenBank/DDBJ databases">
        <authorList>
            <person name="Varghese N."/>
            <person name="Submissions S."/>
        </authorList>
    </citation>
    <scope>NUCLEOTIDE SEQUENCE [LARGE SCALE GENOMIC DNA]</scope>
    <source>
        <strain evidence="4">DSM 15518</strain>
    </source>
</reference>
<gene>
    <name evidence="3" type="ORF">SAMN02744037_00655</name>
</gene>
<dbReference type="Proteomes" id="UP000242497">
    <property type="component" value="Unassembled WGS sequence"/>
</dbReference>